<feature type="domain" description="Ice-binding protein C-terminal" evidence="2">
    <location>
        <begin position="352"/>
        <end position="376"/>
    </location>
</feature>
<dbReference type="NCBIfam" id="TIGR02595">
    <property type="entry name" value="PEP_CTERM"/>
    <property type="match status" value="1"/>
</dbReference>
<organism evidence="3 4">
    <name type="scientific">Sphingomonas quercus</name>
    <dbReference type="NCBI Taxonomy" id="2842451"/>
    <lineage>
        <taxon>Bacteria</taxon>
        <taxon>Pseudomonadati</taxon>
        <taxon>Pseudomonadota</taxon>
        <taxon>Alphaproteobacteria</taxon>
        <taxon>Sphingomonadales</taxon>
        <taxon>Sphingomonadaceae</taxon>
        <taxon>Sphingomonas</taxon>
    </lineage>
</organism>
<dbReference type="NCBIfam" id="NF035944">
    <property type="entry name" value="PEPxxWA-CTERM"/>
    <property type="match status" value="1"/>
</dbReference>
<feature type="chain" id="PRO_5045600158" evidence="1">
    <location>
        <begin position="28"/>
        <end position="383"/>
    </location>
</feature>
<evidence type="ECO:0000259" key="2">
    <source>
        <dbReference type="Pfam" id="PF07589"/>
    </source>
</evidence>
<keyword evidence="1" id="KW-0732">Signal</keyword>
<dbReference type="InterPro" id="IPR013424">
    <property type="entry name" value="Ice-binding_C"/>
</dbReference>
<dbReference type="NCBIfam" id="NF033206">
    <property type="entry name" value="ScyE_fam"/>
    <property type="match status" value="1"/>
</dbReference>
<dbReference type="InterPro" id="IPR048031">
    <property type="entry name" value="ScyD/ScyE-like"/>
</dbReference>
<dbReference type="RefSeq" id="WP_216318099.1">
    <property type="nucleotide sequence ID" value="NZ_JAHKRT010000001.1"/>
</dbReference>
<name>A0ABS6BD43_9SPHN</name>
<keyword evidence="4" id="KW-1185">Reference proteome</keyword>
<dbReference type="EMBL" id="JAHKRT010000001">
    <property type="protein sequence ID" value="MBU3076247.1"/>
    <property type="molecule type" value="Genomic_DNA"/>
</dbReference>
<dbReference type="Pfam" id="PF07589">
    <property type="entry name" value="PEP-CTERM"/>
    <property type="match status" value="1"/>
</dbReference>
<protein>
    <submittedName>
        <fullName evidence="3">ScyD/ScyE family protein</fullName>
    </submittedName>
</protein>
<feature type="signal peptide" evidence="1">
    <location>
        <begin position="1"/>
        <end position="27"/>
    </location>
</feature>
<gene>
    <name evidence="3" type="ORF">KOF26_00065</name>
</gene>
<evidence type="ECO:0000313" key="4">
    <source>
        <dbReference type="Proteomes" id="UP000776276"/>
    </source>
</evidence>
<accession>A0ABS6BD43</accession>
<proteinExistence type="predicted"/>
<evidence type="ECO:0000256" key="1">
    <source>
        <dbReference type="SAM" id="SignalP"/>
    </source>
</evidence>
<evidence type="ECO:0000313" key="3">
    <source>
        <dbReference type="EMBL" id="MBU3076247.1"/>
    </source>
</evidence>
<dbReference type="Proteomes" id="UP000776276">
    <property type="component" value="Unassembled WGS sequence"/>
</dbReference>
<reference evidence="3 4" key="1">
    <citation type="submission" date="2021-06" db="EMBL/GenBank/DDBJ databases">
        <title>Sphingomonas sp. XMGL2, whole genome shotgun sequencing project.</title>
        <authorList>
            <person name="Zhao G."/>
            <person name="Shen L."/>
        </authorList>
    </citation>
    <scope>NUCLEOTIDE SEQUENCE [LARGE SCALE GENOMIC DNA]</scope>
    <source>
        <strain evidence="3 4">XMGL2</strain>
    </source>
</reference>
<comment type="caution">
    <text evidence="3">The sequence shown here is derived from an EMBL/GenBank/DDBJ whole genome shotgun (WGS) entry which is preliminary data.</text>
</comment>
<sequence length="383" mass="38487">MRLAGRIGALASVALAAVTIAAAPAEAVVYQSSIIASGLDNPRGLAFGLDGALYIAEGGTFNNGPVGPSGEGPAAYGTTGAISRVDNGVQTRIISDLPSFTNINTGSASGPQDIAFYNGVGYFVVGLGANPAVRTNELGSAPGAANLGSLYSFTGATVTKIADLAGYEASENPTGDQIDSNPYHLTAGANGLLVTDAGGNSLLNVTAGGAVSTAGTFADVGYDAVPTGVSVGPDGAFYVGQLTGFPFPVGGADIFRIDPLTGIQSIYATGFTNITDIAWGADGSLYVLQIADNGLQNGPFGSIQKLNADGTHSLVYGGLFASTGLEIGRDGSFYVTQNSSAPGVGQVLRIFAVPEPATWAMMLIGFGAVGMMARRRQPVLANA</sequence>